<accession>A0A0H3DL10</accession>
<dbReference type="HOGENOM" id="CLU_1198717_0_0_14"/>
<evidence type="ECO:0000256" key="1">
    <source>
        <dbReference type="ARBA" id="ARBA00010160"/>
    </source>
</evidence>
<sequence>MKFKFLLTPLLSSVLFLSACSATFEADLKNLIKETDGKDLDVSKLIITSEGKQILIGYLKKSYEVNSEKTTELLLNAWKQSAEKNEIGIDLFNWTKSIFSGVNTFNKKQKVEYFNMTYKGISDVSVKAKLNHTLTWNENYSYRGFNIHKGDKHYFNSFLTLKANSYLPFTSKNFDVYSKRIRLSVSFHWILKGKDELSQKILDKTVLNGYIEYIVDNYQINLFRYLVYLIE</sequence>
<dbReference type="Proteomes" id="UP000007756">
    <property type="component" value="Chromosome"/>
</dbReference>
<comment type="similarity">
    <text evidence="1">Belongs to the MG439/MG440 family.</text>
</comment>
<gene>
    <name evidence="3" type="ordered locus">MPNE_0012</name>
</gene>
<dbReference type="GeneID" id="66609350"/>
<dbReference type="KEGG" id="mpj:MPNE_0012"/>
<reference evidence="3 4" key="1">
    <citation type="journal article" date="2010" name="Appl. Environ. Microbiol.">
        <title>Targeted chromosomal knockouts in Mycoplasma pneumoniae.</title>
        <authorList>
            <person name="Krishnakumar R."/>
            <person name="Assad-Garcia N."/>
            <person name="Benders G.A."/>
            <person name="Phan Q."/>
            <person name="Montague M.G."/>
            <person name="Glass J.I."/>
        </authorList>
    </citation>
    <scope>NUCLEOTIDE SEQUENCE [LARGE SCALE GENOMIC DNA]</scope>
    <source>
        <strain evidence="4">ATCC 15531 / DSM 22911 / NBRC 14401 / NCTC 10119 / FH</strain>
    </source>
</reference>
<organism evidence="3 4">
    <name type="scientific">Mycoplasmoides pneumoniae (strain ATCC 15531 / DSM 23978 / CIP 103766 / NBRC 14401 / NCTC 10119 / FH)</name>
    <name type="common">Mycoplasma pneumoniae</name>
    <dbReference type="NCBI Taxonomy" id="722438"/>
    <lineage>
        <taxon>Bacteria</taxon>
        <taxon>Bacillati</taxon>
        <taxon>Mycoplasmatota</taxon>
        <taxon>Mycoplasmoidales</taxon>
        <taxon>Mycoplasmoidaceae</taxon>
        <taxon>Mycoplasmoides</taxon>
    </lineage>
</organism>
<feature type="chain" id="PRO_5009772780" description="Lipoprotein" evidence="2">
    <location>
        <begin position="22"/>
        <end position="231"/>
    </location>
</feature>
<dbReference type="InterPro" id="IPR001595">
    <property type="entry name" value="Lipoprotein_3"/>
</dbReference>
<feature type="signal peptide" evidence="2">
    <location>
        <begin position="1"/>
        <end position="21"/>
    </location>
</feature>
<evidence type="ECO:0000256" key="2">
    <source>
        <dbReference type="SAM" id="SignalP"/>
    </source>
</evidence>
<dbReference type="AlphaFoldDB" id="A0A0H3DL10"/>
<name>A0A0H3DL10_MYCPB</name>
<evidence type="ECO:0000313" key="3">
    <source>
        <dbReference type="EMBL" id="ADK86924.1"/>
    </source>
</evidence>
<evidence type="ECO:0000313" key="4">
    <source>
        <dbReference type="Proteomes" id="UP000007756"/>
    </source>
</evidence>
<protein>
    <recommendedName>
        <fullName evidence="5">Lipoprotein</fullName>
    </recommendedName>
</protein>
<dbReference type="PROSITE" id="PS51257">
    <property type="entry name" value="PROKAR_LIPOPROTEIN"/>
    <property type="match status" value="1"/>
</dbReference>
<evidence type="ECO:0008006" key="5">
    <source>
        <dbReference type="Google" id="ProtNLM"/>
    </source>
</evidence>
<keyword evidence="2" id="KW-0732">Signal</keyword>
<dbReference type="EMBL" id="CP002077">
    <property type="protein sequence ID" value="ADK86924.1"/>
    <property type="molecule type" value="Genomic_DNA"/>
</dbReference>
<dbReference type="Pfam" id="PF00938">
    <property type="entry name" value="Lipoprotein_3"/>
    <property type="match status" value="1"/>
</dbReference>
<proteinExistence type="inferred from homology"/>
<dbReference type="RefSeq" id="WP_010874368.1">
    <property type="nucleotide sequence ID" value="NZ_CP010546.1"/>
</dbReference>
<dbReference type="PaxDb" id="722438-MPNE_0012"/>
<dbReference type="PATRIC" id="fig|722438.5.peg.12"/>